<protein>
    <submittedName>
        <fullName evidence="3">Uncharacterized protein</fullName>
    </submittedName>
</protein>
<comment type="caution">
    <text evidence="3">The sequence shown here is derived from an EMBL/GenBank/DDBJ whole genome shotgun (WGS) entry which is preliminary data.</text>
</comment>
<dbReference type="Proteomes" id="UP001153069">
    <property type="component" value="Unassembled WGS sequence"/>
</dbReference>
<keyword evidence="4" id="KW-1185">Reference proteome</keyword>
<dbReference type="AlphaFoldDB" id="A0A9N8DWU7"/>
<feature type="signal peptide" evidence="2">
    <location>
        <begin position="1"/>
        <end position="19"/>
    </location>
</feature>
<organism evidence="3 4">
    <name type="scientific">Seminavis robusta</name>
    <dbReference type="NCBI Taxonomy" id="568900"/>
    <lineage>
        <taxon>Eukaryota</taxon>
        <taxon>Sar</taxon>
        <taxon>Stramenopiles</taxon>
        <taxon>Ochrophyta</taxon>
        <taxon>Bacillariophyta</taxon>
        <taxon>Bacillariophyceae</taxon>
        <taxon>Bacillariophycidae</taxon>
        <taxon>Naviculales</taxon>
        <taxon>Naviculaceae</taxon>
        <taxon>Seminavis</taxon>
    </lineage>
</organism>
<dbReference type="EMBL" id="CAICTM010000332">
    <property type="protein sequence ID" value="CAB9508085.1"/>
    <property type="molecule type" value="Genomic_DNA"/>
</dbReference>
<feature type="transmembrane region" description="Helical" evidence="1">
    <location>
        <begin position="176"/>
        <end position="197"/>
    </location>
</feature>
<keyword evidence="1" id="KW-0812">Transmembrane</keyword>
<keyword evidence="1" id="KW-1133">Transmembrane helix</keyword>
<accession>A0A9N8DWU7</accession>
<reference evidence="3" key="1">
    <citation type="submission" date="2020-06" db="EMBL/GenBank/DDBJ databases">
        <authorList>
            <consortium name="Plant Systems Biology data submission"/>
        </authorList>
    </citation>
    <scope>NUCLEOTIDE SEQUENCE</scope>
    <source>
        <strain evidence="3">D6</strain>
    </source>
</reference>
<evidence type="ECO:0000313" key="3">
    <source>
        <dbReference type="EMBL" id="CAB9508085.1"/>
    </source>
</evidence>
<sequence>MAFVLLGLLGSLMVHVATAENYYFDIVPDSFSCSYGADVRQRLQSFKLYCKDYRGCGRGAGVLADKDEETSPSFVHTIIHGCHNLDRRCTQTEFDGLIELCETLVPGQAADGDTFCSRRNRFGLTLPQFLYKPLRTSLNDDESSVLVSTTIDGGHFCRANYTITTEDEESAMILEYTSAIVLGVAFMLGVAMIIALLHQNKKELRDREYDREREPNSNYLEISWSKRGVK</sequence>
<proteinExistence type="predicted"/>
<feature type="chain" id="PRO_5040256363" evidence="2">
    <location>
        <begin position="20"/>
        <end position="230"/>
    </location>
</feature>
<evidence type="ECO:0000256" key="2">
    <source>
        <dbReference type="SAM" id="SignalP"/>
    </source>
</evidence>
<evidence type="ECO:0000313" key="4">
    <source>
        <dbReference type="Proteomes" id="UP001153069"/>
    </source>
</evidence>
<keyword evidence="2" id="KW-0732">Signal</keyword>
<evidence type="ECO:0000256" key="1">
    <source>
        <dbReference type="SAM" id="Phobius"/>
    </source>
</evidence>
<name>A0A9N8DWU7_9STRA</name>
<gene>
    <name evidence="3" type="ORF">SEMRO_333_G119500.1</name>
</gene>
<keyword evidence="1" id="KW-0472">Membrane</keyword>